<dbReference type="InterPro" id="IPR018305">
    <property type="entry name" value="Ribosomal_m50"/>
</dbReference>
<dbReference type="AlphaFoldDB" id="A0A6P6XTG6"/>
<comment type="similarity">
    <text evidence="2">Belongs to the mitochondrion-specific ribosomal protein mL50 family.</text>
</comment>
<dbReference type="KEGG" id="dpte:113790708"/>
<evidence type="ECO:0000313" key="8">
    <source>
        <dbReference type="Proteomes" id="UP000515146"/>
    </source>
</evidence>
<keyword evidence="3" id="KW-0689">Ribosomal protein</keyword>
<evidence type="ECO:0000256" key="5">
    <source>
        <dbReference type="ARBA" id="ARBA00023274"/>
    </source>
</evidence>
<evidence type="ECO:0000256" key="1">
    <source>
        <dbReference type="ARBA" id="ARBA00004173"/>
    </source>
</evidence>
<organism evidence="8 9">
    <name type="scientific">Dermatophagoides pteronyssinus</name>
    <name type="common">European house dust mite</name>
    <dbReference type="NCBI Taxonomy" id="6956"/>
    <lineage>
        <taxon>Eukaryota</taxon>
        <taxon>Metazoa</taxon>
        <taxon>Ecdysozoa</taxon>
        <taxon>Arthropoda</taxon>
        <taxon>Chelicerata</taxon>
        <taxon>Arachnida</taxon>
        <taxon>Acari</taxon>
        <taxon>Acariformes</taxon>
        <taxon>Sarcoptiformes</taxon>
        <taxon>Astigmata</taxon>
        <taxon>Psoroptidia</taxon>
        <taxon>Analgoidea</taxon>
        <taxon>Pyroglyphidae</taxon>
        <taxon>Dermatophagoidinae</taxon>
        <taxon>Dermatophagoides</taxon>
    </lineage>
</organism>
<dbReference type="InParanoid" id="A0A6P6XTG6"/>
<sequence>MFIISLTRSSFSTKSLLNQTIRPLAHYVINQNGEKVVVSKRTSLRSKREKWQNVKAMEYDEELRKIHKIERNERLHSDPEQARQMAEDKFQRLADRLHSSGFCRDKKPYEPPENTSQILDEICREVCRDSKVFSNLNEKFNFLTKCQERFDHEMTNSELYRMDTIDDVRNYYMTPVRGRSKYNVWAYEKSTLPPNLNLIPEPLRFNPKTDTFFDGINAFPGQSPQVVGLRAKKKYSHIEDNFIWPDV</sequence>
<evidence type="ECO:0000256" key="2">
    <source>
        <dbReference type="ARBA" id="ARBA00008860"/>
    </source>
</evidence>
<name>A0A6P6XTG6_DERPT</name>
<keyword evidence="5" id="KW-0687">Ribonucleoprotein</keyword>
<evidence type="ECO:0000256" key="4">
    <source>
        <dbReference type="ARBA" id="ARBA00023128"/>
    </source>
</evidence>
<dbReference type="OMA" id="HIQYEYV"/>
<reference evidence="9" key="1">
    <citation type="submission" date="2025-08" db="UniProtKB">
        <authorList>
            <consortium name="RefSeq"/>
        </authorList>
    </citation>
    <scope>IDENTIFICATION</scope>
    <source>
        <strain evidence="9">Airmid</strain>
    </source>
</reference>
<gene>
    <name evidence="9" type="primary">LOC113790708</name>
</gene>
<dbReference type="FunCoup" id="A0A6P6XTG6">
    <property type="interactions" value="220"/>
</dbReference>
<dbReference type="GeneID" id="113790708"/>
<evidence type="ECO:0000256" key="7">
    <source>
        <dbReference type="ARBA" id="ARBA00035398"/>
    </source>
</evidence>
<accession>A0A6P6XTG6</accession>
<keyword evidence="8" id="KW-1185">Reference proteome</keyword>
<dbReference type="Pfam" id="PF10501">
    <property type="entry name" value="Ribosomal_L50"/>
    <property type="match status" value="1"/>
</dbReference>
<proteinExistence type="inferred from homology"/>
<evidence type="ECO:0000256" key="3">
    <source>
        <dbReference type="ARBA" id="ARBA00022980"/>
    </source>
</evidence>
<dbReference type="RefSeq" id="XP_027196203.1">
    <property type="nucleotide sequence ID" value="XM_027340402.1"/>
</dbReference>
<evidence type="ECO:0000256" key="6">
    <source>
        <dbReference type="ARBA" id="ARBA00035183"/>
    </source>
</evidence>
<dbReference type="Proteomes" id="UP000515146">
    <property type="component" value="Unplaced"/>
</dbReference>
<evidence type="ECO:0000313" key="9">
    <source>
        <dbReference type="RefSeq" id="XP_027196203.1"/>
    </source>
</evidence>
<dbReference type="PANTHER" id="PTHR31542:SF1">
    <property type="entry name" value="LARGE RIBOSOMAL SUBUNIT PROTEIN ML50"/>
    <property type="match status" value="1"/>
</dbReference>
<dbReference type="PANTHER" id="PTHR31542">
    <property type="entry name" value="39A RIBOSOMAL PROTEIN L50, MITOCHONDRIAL"/>
    <property type="match status" value="1"/>
</dbReference>
<comment type="subcellular location">
    <subcellularLocation>
        <location evidence="1">Mitochondrion</location>
    </subcellularLocation>
</comment>
<dbReference type="GO" id="GO:0005762">
    <property type="term" value="C:mitochondrial large ribosomal subunit"/>
    <property type="evidence" value="ECO:0007669"/>
    <property type="project" value="TreeGrafter"/>
</dbReference>
<dbReference type="OrthoDB" id="9939609at2759"/>
<dbReference type="CTD" id="54534"/>
<keyword evidence="4" id="KW-0496">Mitochondrion</keyword>
<protein>
    <recommendedName>
        <fullName evidence="6">Large ribosomal subunit protein mL50</fullName>
    </recommendedName>
    <alternativeName>
        <fullName evidence="7">39S ribosomal protein L50, mitochondrial</fullName>
    </alternativeName>
</protein>